<evidence type="ECO:0000313" key="2">
    <source>
        <dbReference type="Proteomes" id="UP000198379"/>
    </source>
</evidence>
<proteinExistence type="predicted"/>
<gene>
    <name evidence="1" type="ORF">SAMN06265376_10576</name>
</gene>
<accession>A0A239AQK7</accession>
<dbReference type="Proteomes" id="UP000198379">
    <property type="component" value="Unassembled WGS sequence"/>
</dbReference>
<protein>
    <submittedName>
        <fullName evidence="1">Uncharacterized protein</fullName>
    </submittedName>
</protein>
<name>A0A239AQK7_9FLAO</name>
<evidence type="ECO:0000313" key="1">
    <source>
        <dbReference type="EMBL" id="SNR97996.1"/>
    </source>
</evidence>
<reference evidence="1 2" key="1">
    <citation type="submission" date="2017-06" db="EMBL/GenBank/DDBJ databases">
        <authorList>
            <person name="Kim H.J."/>
            <person name="Triplett B.A."/>
        </authorList>
    </citation>
    <scope>NUCLEOTIDE SEQUENCE [LARGE SCALE GENOMIC DNA]</scope>
    <source>
        <strain evidence="1 2">DSM 25597</strain>
    </source>
</reference>
<dbReference type="EMBL" id="FZNY01000005">
    <property type="protein sequence ID" value="SNR97996.1"/>
    <property type="molecule type" value="Genomic_DNA"/>
</dbReference>
<keyword evidence="2" id="KW-1185">Reference proteome</keyword>
<sequence length="175" mass="20009">MYTHKKNISARTSQSGEVVQKKNNGVFLEDNRQAVVQRKEHTTPIQFERGDKYKKTTQDYVDDYYDEEYEDQLYEDDYSDEDETYLDGPDIYTAWDPSTAWNSAIAAQVGDSQDYTVTFQWSVLGYNLRAHVHYIAQHGGYRKVAGHGWVSGIDAYEFTTPNAVVVNAPADPTTL</sequence>
<dbReference type="RefSeq" id="WP_089372335.1">
    <property type="nucleotide sequence ID" value="NZ_BMEP01000006.1"/>
</dbReference>
<organism evidence="1 2">
    <name type="scientific">Dokdonia pacifica</name>
    <dbReference type="NCBI Taxonomy" id="1627892"/>
    <lineage>
        <taxon>Bacteria</taxon>
        <taxon>Pseudomonadati</taxon>
        <taxon>Bacteroidota</taxon>
        <taxon>Flavobacteriia</taxon>
        <taxon>Flavobacteriales</taxon>
        <taxon>Flavobacteriaceae</taxon>
        <taxon>Dokdonia</taxon>
    </lineage>
</organism>
<dbReference type="AlphaFoldDB" id="A0A239AQK7"/>